<dbReference type="PANTHER" id="PTHR12110:SF21">
    <property type="entry name" value="XYLOSE ISOMERASE-LIKE TIM BARREL DOMAIN-CONTAINING PROTEIN"/>
    <property type="match status" value="1"/>
</dbReference>
<protein>
    <submittedName>
        <fullName evidence="2">YfiH family protein</fullName>
    </submittedName>
</protein>
<dbReference type="InterPro" id="IPR013022">
    <property type="entry name" value="Xyl_isomerase-like_TIM-brl"/>
</dbReference>
<feature type="domain" description="Xylose isomerase-like TIM barrel" evidence="1">
    <location>
        <begin position="27"/>
        <end position="227"/>
    </location>
</feature>
<dbReference type="OrthoDB" id="372143at2157"/>
<dbReference type="RefSeq" id="WP_014556273.1">
    <property type="nucleotide sequence ID" value="NC_017459.1"/>
</dbReference>
<dbReference type="HOGENOM" id="CLU_050006_7_2_2"/>
<dbReference type="InterPro" id="IPR050312">
    <property type="entry name" value="IolE/XylAMocC-like"/>
</dbReference>
<organism evidence="2 3">
    <name type="scientific">Haloquadratum walsbyi (strain DSM 16854 / JCM 12705 / C23)</name>
    <dbReference type="NCBI Taxonomy" id="768065"/>
    <lineage>
        <taxon>Archaea</taxon>
        <taxon>Methanobacteriati</taxon>
        <taxon>Methanobacteriota</taxon>
        <taxon>Stenosarchaea group</taxon>
        <taxon>Halobacteria</taxon>
        <taxon>Halobacteriales</taxon>
        <taxon>Haloferacaceae</taxon>
        <taxon>Haloquadratum</taxon>
    </lineage>
</organism>
<dbReference type="EMBL" id="FR746099">
    <property type="protein sequence ID" value="CCC40726.1"/>
    <property type="molecule type" value="Genomic_DNA"/>
</dbReference>
<proteinExistence type="predicted"/>
<accession>G0LLC0</accession>
<dbReference type="Proteomes" id="UP000007954">
    <property type="component" value="Chromosome"/>
</dbReference>
<dbReference type="AlphaFoldDB" id="G0LLC0"/>
<dbReference type="SUPFAM" id="SSF51658">
    <property type="entry name" value="Xylose isomerase-like"/>
    <property type="match status" value="1"/>
</dbReference>
<name>G0LLC0_HALWC</name>
<reference evidence="2 3" key="1">
    <citation type="journal article" date="2011" name="PLoS ONE">
        <title>Haloquadratum walsbyi: limited diversity in a global pond.</title>
        <authorList>
            <person name="Dyall-Smith M."/>
            <person name="Pfeiffer F."/>
            <person name="Klee K."/>
            <person name="Palm P."/>
            <person name="Gross K."/>
            <person name="Schuster S.C."/>
            <person name="Rampp M."/>
            <person name="Oesterhelt D."/>
        </authorList>
    </citation>
    <scope>NUCLEOTIDE SEQUENCE [LARGE SCALE GENOMIC DNA]</scope>
    <source>
        <strain evidence="3">DSM 16854 / JCM 12705 / C23</strain>
    </source>
</reference>
<dbReference type="KEGG" id="hwc:Hqrw_2920"/>
<dbReference type="GeneID" id="12447697"/>
<dbReference type="Pfam" id="PF01261">
    <property type="entry name" value="AP_endonuc_2"/>
    <property type="match status" value="1"/>
</dbReference>
<dbReference type="PANTHER" id="PTHR12110">
    <property type="entry name" value="HYDROXYPYRUVATE ISOMERASE"/>
    <property type="match status" value="1"/>
</dbReference>
<sequence length="267" mass="29423">MSTQQPQLGAAMDVRFGISVESFLEYITDLGLSHLELKREYLEGFPDTPTPATLGALTDRYDVSLTYHAPFRDWNMGSFNDAIRRNSVAQVKQTLDDAAAAEAGGVVVHAGSVPRRYPEWVREKAHNNACKSLRECAVYADRVGVPLCVENQPISDRDIRHTTTVADLASAVSIDGTDASLDVTFDIGHANVNGHEYQEFVEKFGDQIRVCHLHDNDGTSDQHEPLSDYDKFVTAIPADYFVFEMTSVADIGVSVGRPDVTVPECEL</sequence>
<evidence type="ECO:0000259" key="1">
    <source>
        <dbReference type="Pfam" id="PF01261"/>
    </source>
</evidence>
<gene>
    <name evidence="2" type="ordered locus">Hqrw_2920</name>
</gene>
<evidence type="ECO:0000313" key="3">
    <source>
        <dbReference type="Proteomes" id="UP000007954"/>
    </source>
</evidence>
<evidence type="ECO:0000313" key="2">
    <source>
        <dbReference type="EMBL" id="CCC40726.1"/>
    </source>
</evidence>
<dbReference type="InterPro" id="IPR036237">
    <property type="entry name" value="Xyl_isomerase-like_sf"/>
</dbReference>
<dbReference type="Gene3D" id="3.20.20.150">
    <property type="entry name" value="Divalent-metal-dependent TIM barrel enzymes"/>
    <property type="match status" value="1"/>
</dbReference>